<dbReference type="RefSeq" id="WP_103989917.1">
    <property type="nucleotide sequence ID" value="NZ_CP031311.1"/>
</dbReference>
<dbReference type="EMBL" id="CP031311">
    <property type="protein sequence ID" value="QCC47481.1"/>
    <property type="molecule type" value="Genomic_DNA"/>
</dbReference>
<protein>
    <recommendedName>
        <fullName evidence="2">Methylglyoxal synthase</fullName>
        <shortName evidence="2">MGS</shortName>
        <ecNumber evidence="2">4.2.3.3</ecNumber>
    </recommendedName>
</protein>
<evidence type="ECO:0000256" key="1">
    <source>
        <dbReference type="ARBA" id="ARBA00022975"/>
    </source>
</evidence>
<keyword evidence="1" id="KW-0665">Pyrimidine biosynthesis</keyword>
<dbReference type="Pfam" id="PF02142">
    <property type="entry name" value="MGS"/>
    <property type="match status" value="1"/>
</dbReference>
<dbReference type="Gene3D" id="3.40.50.1380">
    <property type="entry name" value="Methylglyoxal synthase-like domain"/>
    <property type="match status" value="1"/>
</dbReference>
<dbReference type="InterPro" id="IPR011607">
    <property type="entry name" value="MGS-like_dom"/>
</dbReference>
<dbReference type="OrthoDB" id="166237at2157"/>
<evidence type="ECO:0000259" key="4">
    <source>
        <dbReference type="PROSITE" id="PS51855"/>
    </source>
</evidence>
<evidence type="ECO:0000313" key="7">
    <source>
        <dbReference type="Proteomes" id="UP000236740"/>
    </source>
</evidence>
<reference evidence="6 7" key="1">
    <citation type="submission" date="2016-10" db="EMBL/GenBank/DDBJ databases">
        <authorList>
            <person name="de Groot N.N."/>
        </authorList>
    </citation>
    <scope>NUCLEOTIDE SEQUENCE [LARGE SCALE GENOMIC DNA]</scope>
    <source>
        <strain evidence="6 7">CGMCC 1.10331</strain>
    </source>
</reference>
<evidence type="ECO:0000256" key="2">
    <source>
        <dbReference type="HAMAP-Rule" id="MF_00549"/>
    </source>
</evidence>
<feature type="binding site" evidence="2">
    <location>
        <begin position="54"/>
        <end position="55"/>
    </location>
    <ligand>
        <name>substrate</name>
    </ligand>
</feature>
<feature type="binding site" evidence="2">
    <location>
        <position position="87"/>
    </location>
    <ligand>
        <name>substrate</name>
    </ligand>
</feature>
<comment type="function">
    <text evidence="2">Catalyzes the formation of methylglyoxal from dihydroxyacetone phosphate.</text>
</comment>
<feature type="binding site" evidence="2">
    <location>
        <position position="8"/>
    </location>
    <ligand>
        <name>substrate</name>
    </ligand>
</feature>
<comment type="catalytic activity">
    <reaction evidence="2">
        <text>dihydroxyacetone phosphate = methylglyoxal + phosphate</text>
        <dbReference type="Rhea" id="RHEA:17937"/>
        <dbReference type="ChEBI" id="CHEBI:17158"/>
        <dbReference type="ChEBI" id="CHEBI:43474"/>
        <dbReference type="ChEBI" id="CHEBI:57642"/>
        <dbReference type="EC" id="4.2.3.3"/>
    </reaction>
</comment>
<dbReference type="PROSITE" id="PS51855">
    <property type="entry name" value="MGS"/>
    <property type="match status" value="1"/>
</dbReference>
<gene>
    <name evidence="2" type="primary">mgsA</name>
    <name evidence="5" type="ORF">DV707_07290</name>
    <name evidence="6" type="ORF">SAMN04488133_0086</name>
</gene>
<dbReference type="InterPro" id="IPR036914">
    <property type="entry name" value="MGS-like_dom_sf"/>
</dbReference>
<dbReference type="HAMAP" id="MF_00549">
    <property type="entry name" value="Methylglyoxal_synth"/>
    <property type="match status" value="1"/>
</dbReference>
<feature type="region of interest" description="Disordered" evidence="3">
    <location>
        <begin position="123"/>
        <end position="156"/>
    </location>
</feature>
<evidence type="ECO:0000313" key="5">
    <source>
        <dbReference type="EMBL" id="QCC47481.1"/>
    </source>
</evidence>
<name>A0A1H5SX48_9EURY</name>
<dbReference type="NCBIfam" id="TIGR00160">
    <property type="entry name" value="MGSA"/>
    <property type="match status" value="1"/>
</dbReference>
<evidence type="ECO:0000313" key="8">
    <source>
        <dbReference type="Proteomes" id="UP000296733"/>
    </source>
</evidence>
<dbReference type="EMBL" id="FNVN01000001">
    <property type="protein sequence ID" value="SEF54347.1"/>
    <property type="molecule type" value="Genomic_DNA"/>
</dbReference>
<dbReference type="GeneID" id="39857881"/>
<feature type="binding site" evidence="2">
    <location>
        <position position="12"/>
    </location>
    <ligand>
        <name>substrate</name>
    </ligand>
</feature>
<feature type="compositionally biased region" description="Basic and acidic residues" evidence="3">
    <location>
        <begin position="123"/>
        <end position="146"/>
    </location>
</feature>
<dbReference type="Proteomes" id="UP000236740">
    <property type="component" value="Unassembled WGS sequence"/>
</dbReference>
<organism evidence="6 7">
    <name type="scientific">Halobellus limi</name>
    <dbReference type="NCBI Taxonomy" id="699433"/>
    <lineage>
        <taxon>Archaea</taxon>
        <taxon>Methanobacteriati</taxon>
        <taxon>Methanobacteriota</taxon>
        <taxon>Stenosarchaea group</taxon>
        <taxon>Halobacteria</taxon>
        <taxon>Halobacteriales</taxon>
        <taxon>Haloferacaceae</taxon>
        <taxon>Halobellus</taxon>
    </lineage>
</organism>
<dbReference type="SMART" id="SM00851">
    <property type="entry name" value="MGS"/>
    <property type="match status" value="1"/>
</dbReference>
<dbReference type="CDD" id="cd01422">
    <property type="entry name" value="MGS"/>
    <property type="match status" value="1"/>
</dbReference>
<dbReference type="GO" id="GO:0005829">
    <property type="term" value="C:cytosol"/>
    <property type="evidence" value="ECO:0007669"/>
    <property type="project" value="TreeGrafter"/>
</dbReference>
<evidence type="ECO:0000256" key="3">
    <source>
        <dbReference type="SAM" id="MobiDB-lite"/>
    </source>
</evidence>
<dbReference type="InterPro" id="IPR018148">
    <property type="entry name" value="Methylglyoxal_synth_AS"/>
</dbReference>
<evidence type="ECO:0000313" key="6">
    <source>
        <dbReference type="EMBL" id="SEF54347.1"/>
    </source>
</evidence>
<dbReference type="GO" id="GO:0006221">
    <property type="term" value="P:pyrimidine nucleotide biosynthetic process"/>
    <property type="evidence" value="ECO:0007669"/>
    <property type="project" value="UniProtKB-KW"/>
</dbReference>
<dbReference type="PANTHER" id="PTHR30492">
    <property type="entry name" value="METHYLGLYOXAL SYNTHASE"/>
    <property type="match status" value="1"/>
</dbReference>
<dbReference type="InterPro" id="IPR004363">
    <property type="entry name" value="Methylgl_synth"/>
</dbReference>
<dbReference type="KEGG" id="hlm:DV707_07290"/>
<dbReference type="GO" id="GO:0008929">
    <property type="term" value="F:methylglyoxal synthase activity"/>
    <property type="evidence" value="ECO:0007669"/>
    <property type="project" value="UniProtKB-UniRule"/>
</dbReference>
<dbReference type="PANTHER" id="PTHR30492:SF0">
    <property type="entry name" value="METHYLGLYOXAL SYNTHASE"/>
    <property type="match status" value="1"/>
</dbReference>
<dbReference type="PROSITE" id="PS01335">
    <property type="entry name" value="METHYLGLYOXAL_SYNTH"/>
    <property type="match status" value="1"/>
</dbReference>
<dbReference type="NCBIfam" id="NF003559">
    <property type="entry name" value="PRK05234.1"/>
    <property type="match status" value="1"/>
</dbReference>
<accession>A0A1H5SX48</accession>
<keyword evidence="7" id="KW-1185">Reference proteome</keyword>
<dbReference type="EC" id="4.2.3.3" evidence="2"/>
<dbReference type="SUPFAM" id="SSF52335">
    <property type="entry name" value="Methylglyoxal synthase-like"/>
    <property type="match status" value="1"/>
</dbReference>
<comment type="similarity">
    <text evidence="2">Belongs to the methylglyoxal synthase family.</text>
</comment>
<dbReference type="GO" id="GO:0019242">
    <property type="term" value="P:methylglyoxal biosynthetic process"/>
    <property type="evidence" value="ECO:0007669"/>
    <property type="project" value="UniProtKB-UniRule"/>
</dbReference>
<feature type="domain" description="MGS-like" evidence="4">
    <location>
        <begin position="1"/>
        <end position="156"/>
    </location>
</feature>
<feature type="compositionally biased region" description="Acidic residues" evidence="3">
    <location>
        <begin position="147"/>
        <end position="156"/>
    </location>
</feature>
<keyword evidence="2 5" id="KW-0456">Lyase</keyword>
<feature type="active site" description="Proton donor/acceptor" evidence="2">
    <location>
        <position position="60"/>
    </location>
</feature>
<dbReference type="AlphaFoldDB" id="A0A1H5SX48"/>
<sequence length="156" mass="17056">MRLALIAHDEKKPDIIEFAESRLDDLERFDLMATGTTGKRLRESTGLDVERKQSGPIGGDMQIGAEIADGNCDGVIFLRDPLTAQPHEPDISALLRLCDVHSIPLATNLASADAVLDELVRVLDGGDRPESREAPVDDRPERRESPDGDDASESQR</sequence>
<reference evidence="5 8" key="2">
    <citation type="journal article" date="2019" name="Nat. Commun.">
        <title>A new type of DNA phosphorothioation-based antiviral system in archaea.</title>
        <authorList>
            <person name="Xiong L."/>
            <person name="Liu S."/>
            <person name="Chen S."/>
            <person name="Xiao Y."/>
            <person name="Zhu B."/>
            <person name="Gao Y."/>
            <person name="Zhang Y."/>
            <person name="Chen B."/>
            <person name="Luo J."/>
            <person name="Deng Z."/>
            <person name="Chen X."/>
            <person name="Wang L."/>
            <person name="Chen S."/>
        </authorList>
    </citation>
    <scope>NUCLEOTIDE SEQUENCE [LARGE SCALE GENOMIC DNA]</scope>
    <source>
        <strain evidence="5 8">CGMCC 1.10331</strain>
    </source>
</reference>
<proteinExistence type="inferred from homology"/>
<feature type="binding site" evidence="2">
    <location>
        <begin position="34"/>
        <end position="37"/>
    </location>
    <ligand>
        <name>substrate</name>
    </ligand>
</feature>
<dbReference type="Proteomes" id="UP000296733">
    <property type="component" value="Chromosome"/>
</dbReference>